<organism evidence="2 3">
    <name type="scientific">Salinimonas sediminis</name>
    <dbReference type="NCBI Taxonomy" id="2303538"/>
    <lineage>
        <taxon>Bacteria</taxon>
        <taxon>Pseudomonadati</taxon>
        <taxon>Pseudomonadota</taxon>
        <taxon>Gammaproteobacteria</taxon>
        <taxon>Alteromonadales</taxon>
        <taxon>Alteromonadaceae</taxon>
        <taxon>Alteromonas/Salinimonas group</taxon>
        <taxon>Salinimonas</taxon>
    </lineage>
</organism>
<feature type="region of interest" description="Disordered" evidence="1">
    <location>
        <begin position="1"/>
        <end position="23"/>
    </location>
</feature>
<proteinExistence type="predicted"/>
<evidence type="ECO:0000313" key="2">
    <source>
        <dbReference type="EMBL" id="AXR06435.1"/>
    </source>
</evidence>
<name>A0A346NLM8_9ALTE</name>
<gene>
    <name evidence="2" type="ORF">D0Y50_08695</name>
</gene>
<dbReference type="EMBL" id="CP031769">
    <property type="protein sequence ID" value="AXR06435.1"/>
    <property type="molecule type" value="Genomic_DNA"/>
</dbReference>
<reference evidence="2 3" key="1">
    <citation type="submission" date="2018-08" db="EMBL/GenBank/DDBJ databases">
        <title>Salinimonas sediminis sp. nov., a piezophilic bacterium isolated from a deep-sea sediment sample from the New Britain Trench.</title>
        <authorList>
            <person name="Cao J."/>
        </authorList>
    </citation>
    <scope>NUCLEOTIDE SEQUENCE [LARGE SCALE GENOMIC DNA]</scope>
    <source>
        <strain evidence="2 3">N102</strain>
    </source>
</reference>
<evidence type="ECO:0000313" key="3">
    <source>
        <dbReference type="Proteomes" id="UP000262073"/>
    </source>
</evidence>
<accession>A0A346NLM8</accession>
<keyword evidence="3" id="KW-1185">Reference proteome</keyword>
<dbReference type="KEGG" id="salm:D0Y50_08695"/>
<protein>
    <submittedName>
        <fullName evidence="2">Uncharacterized protein</fullName>
    </submittedName>
</protein>
<dbReference type="Proteomes" id="UP000262073">
    <property type="component" value="Chromosome"/>
</dbReference>
<dbReference type="AlphaFoldDB" id="A0A346NLM8"/>
<sequence>MIGMHLAKPQGEVCDRSPGQMDSRKTAAKHRAKILKADKIQHSKITMLLRCRSNLEEMNKANVCMCTPVNAAICLASLSAFA</sequence>
<evidence type="ECO:0000256" key="1">
    <source>
        <dbReference type="SAM" id="MobiDB-lite"/>
    </source>
</evidence>